<dbReference type="AlphaFoldDB" id="A0A1Z5K0I2"/>
<keyword evidence="3" id="KW-0378">Hydrolase</keyword>
<proteinExistence type="predicted"/>
<accession>A0A1Z5K0I2</accession>
<evidence type="ECO:0000256" key="1">
    <source>
        <dbReference type="SAM" id="Phobius"/>
    </source>
</evidence>
<feature type="domain" description="Dienelactone hydrolase" evidence="2">
    <location>
        <begin position="130"/>
        <end position="346"/>
    </location>
</feature>
<evidence type="ECO:0000313" key="4">
    <source>
        <dbReference type="Proteomes" id="UP000198406"/>
    </source>
</evidence>
<name>A0A1Z5K0I2_FISSO</name>
<dbReference type="GO" id="GO:0008806">
    <property type="term" value="F:carboxymethylenebutenolidase activity"/>
    <property type="evidence" value="ECO:0007669"/>
    <property type="project" value="UniProtKB-EC"/>
</dbReference>
<protein>
    <submittedName>
        <fullName evidence="3">Carboxymethylenebutenolidase</fullName>
        <ecNumber evidence="3">3.1.1.45</ecNumber>
    </submittedName>
</protein>
<dbReference type="InterPro" id="IPR050261">
    <property type="entry name" value="FrsA_esterase"/>
</dbReference>
<dbReference type="EC" id="3.1.1.45" evidence="3"/>
<evidence type="ECO:0000259" key="2">
    <source>
        <dbReference type="Pfam" id="PF01738"/>
    </source>
</evidence>
<evidence type="ECO:0000313" key="3">
    <source>
        <dbReference type="EMBL" id="GAX19528.1"/>
    </source>
</evidence>
<dbReference type="Pfam" id="PF01738">
    <property type="entry name" value="DLH"/>
    <property type="match status" value="1"/>
</dbReference>
<sequence length="410" mass="46501">MIPQHIQSQVKGVIACGTEAAAVACAQSTVVALMKSPSDDWIQNIRATRLLVLSHFEQYPALKIMQMEDMLKNQNDLVWEITRYQSTEIPWESLIHFFQQAWDPLKKQVPSHDVSNIQTISYPSTNPLLEGYLAVPASSHSRRYPAVVLLPNWDGVNLYEQQRIQLLANEGLVAMAADIYGKDLHHNLTLQQMIQQSTYYRETHVDDYLQRIQYALDYVASLPFVDPTRLGLAGYCFGGTGVIQYVLTKTQPGLQVATAFHGGLQPKYLPSQDRVSPIHPYVLVLSGGSDDAHGNQSVLESAFQAADEWEISRYAGVYHGFTEWENPAYNLNADTRSWDAFLRQLRARLQPNVTETSRRTFSSISAWLFAVCLVVTLVLVRMRRRKQHQQYAKLCQIPVPPSRKPSQKQK</sequence>
<dbReference type="SUPFAM" id="SSF53474">
    <property type="entry name" value="alpha/beta-Hydrolases"/>
    <property type="match status" value="1"/>
</dbReference>
<dbReference type="InterPro" id="IPR029058">
    <property type="entry name" value="AB_hydrolase_fold"/>
</dbReference>
<keyword evidence="1" id="KW-1133">Transmembrane helix</keyword>
<dbReference type="PANTHER" id="PTHR22946">
    <property type="entry name" value="DIENELACTONE HYDROLASE DOMAIN-CONTAINING PROTEIN-RELATED"/>
    <property type="match status" value="1"/>
</dbReference>
<dbReference type="PANTHER" id="PTHR22946:SF0">
    <property type="entry name" value="DIENELACTONE HYDROLASE DOMAIN-CONTAINING PROTEIN"/>
    <property type="match status" value="1"/>
</dbReference>
<dbReference type="Gene3D" id="3.40.50.1820">
    <property type="entry name" value="alpha/beta hydrolase"/>
    <property type="match status" value="1"/>
</dbReference>
<keyword evidence="4" id="KW-1185">Reference proteome</keyword>
<reference evidence="3 4" key="1">
    <citation type="journal article" date="2015" name="Plant Cell">
        <title>Oil accumulation by the oleaginous diatom Fistulifera solaris as revealed by the genome and transcriptome.</title>
        <authorList>
            <person name="Tanaka T."/>
            <person name="Maeda Y."/>
            <person name="Veluchamy A."/>
            <person name="Tanaka M."/>
            <person name="Abida H."/>
            <person name="Marechal E."/>
            <person name="Bowler C."/>
            <person name="Muto M."/>
            <person name="Sunaga Y."/>
            <person name="Tanaka M."/>
            <person name="Yoshino T."/>
            <person name="Taniguchi T."/>
            <person name="Fukuda Y."/>
            <person name="Nemoto M."/>
            <person name="Matsumoto M."/>
            <person name="Wong P.S."/>
            <person name="Aburatani S."/>
            <person name="Fujibuchi W."/>
        </authorList>
    </citation>
    <scope>NUCLEOTIDE SEQUENCE [LARGE SCALE GENOMIC DNA]</scope>
    <source>
        <strain evidence="3 4">JPCC DA0580</strain>
    </source>
</reference>
<feature type="transmembrane region" description="Helical" evidence="1">
    <location>
        <begin position="361"/>
        <end position="380"/>
    </location>
</feature>
<organism evidence="3 4">
    <name type="scientific">Fistulifera solaris</name>
    <name type="common">Oleaginous diatom</name>
    <dbReference type="NCBI Taxonomy" id="1519565"/>
    <lineage>
        <taxon>Eukaryota</taxon>
        <taxon>Sar</taxon>
        <taxon>Stramenopiles</taxon>
        <taxon>Ochrophyta</taxon>
        <taxon>Bacillariophyta</taxon>
        <taxon>Bacillariophyceae</taxon>
        <taxon>Bacillariophycidae</taxon>
        <taxon>Naviculales</taxon>
        <taxon>Naviculaceae</taxon>
        <taxon>Fistulifera</taxon>
    </lineage>
</organism>
<gene>
    <name evidence="3" type="ORF">FisN_19Hh105</name>
</gene>
<keyword evidence="1" id="KW-0472">Membrane</keyword>
<dbReference type="InParanoid" id="A0A1Z5K0I2"/>
<dbReference type="OrthoDB" id="44060at2759"/>
<dbReference type="Proteomes" id="UP000198406">
    <property type="component" value="Unassembled WGS sequence"/>
</dbReference>
<dbReference type="EMBL" id="BDSP01000137">
    <property type="protein sequence ID" value="GAX19528.1"/>
    <property type="molecule type" value="Genomic_DNA"/>
</dbReference>
<keyword evidence="1" id="KW-0812">Transmembrane</keyword>
<comment type="caution">
    <text evidence="3">The sequence shown here is derived from an EMBL/GenBank/DDBJ whole genome shotgun (WGS) entry which is preliminary data.</text>
</comment>
<dbReference type="InterPro" id="IPR002925">
    <property type="entry name" value="Dienelactn_hydro"/>
</dbReference>